<dbReference type="EMBL" id="JACSPQ010000017">
    <property type="protein sequence ID" value="MBD8002927.1"/>
    <property type="molecule type" value="Genomic_DNA"/>
</dbReference>
<dbReference type="PROSITE" id="PS51257">
    <property type="entry name" value="PROKAR_LIPOPROTEIN"/>
    <property type="match status" value="1"/>
</dbReference>
<feature type="domain" description="Glutaminase A central" evidence="2">
    <location>
        <begin position="485"/>
        <end position="821"/>
    </location>
</feature>
<comment type="caution">
    <text evidence="4">The sequence shown here is derived from an EMBL/GenBank/DDBJ whole genome shotgun (WGS) entry which is preliminary data.</text>
</comment>
<evidence type="ECO:0000259" key="2">
    <source>
        <dbReference type="Pfam" id="PF16335"/>
    </source>
</evidence>
<accession>A0ABR8VDR9</accession>
<dbReference type="SUPFAM" id="SSF48208">
    <property type="entry name" value="Six-hairpin glycosidases"/>
    <property type="match status" value="1"/>
</dbReference>
<dbReference type="Gene3D" id="2.60.120.260">
    <property type="entry name" value="Galactose-binding domain-like"/>
    <property type="match status" value="1"/>
</dbReference>
<dbReference type="InterPro" id="IPR008979">
    <property type="entry name" value="Galactose-bd-like_sf"/>
</dbReference>
<dbReference type="PANTHER" id="PTHR31987">
    <property type="entry name" value="GLUTAMINASE A-RELATED"/>
    <property type="match status" value="1"/>
</dbReference>
<organism evidence="4 5">
    <name type="scientific">Phocaeicola faecium</name>
    <dbReference type="NCBI Taxonomy" id="2762213"/>
    <lineage>
        <taxon>Bacteria</taxon>
        <taxon>Pseudomonadati</taxon>
        <taxon>Bacteroidota</taxon>
        <taxon>Bacteroidia</taxon>
        <taxon>Bacteroidales</taxon>
        <taxon>Bacteroidaceae</taxon>
        <taxon>Phocaeicola</taxon>
    </lineage>
</organism>
<dbReference type="SUPFAM" id="SSF49785">
    <property type="entry name" value="Galactose-binding domain-like"/>
    <property type="match status" value="1"/>
</dbReference>
<dbReference type="Pfam" id="PF16335">
    <property type="entry name" value="GtaA_6_Hairpin"/>
    <property type="match status" value="1"/>
</dbReference>
<name>A0ABR8VDR9_9BACT</name>
<reference evidence="4 5" key="1">
    <citation type="submission" date="2020-08" db="EMBL/GenBank/DDBJ databases">
        <title>A Genomic Blueprint of the Chicken Gut Microbiome.</title>
        <authorList>
            <person name="Gilroy R."/>
            <person name="Ravi A."/>
            <person name="Getino M."/>
            <person name="Pursley I."/>
            <person name="Horton D.L."/>
            <person name="Alikhan N.-F."/>
            <person name="Baker D."/>
            <person name="Gharbi K."/>
            <person name="Hall N."/>
            <person name="Watson M."/>
            <person name="Adriaenssens E.M."/>
            <person name="Foster-Nyarko E."/>
            <person name="Jarju S."/>
            <person name="Secka A."/>
            <person name="Antonio M."/>
            <person name="Oren A."/>
            <person name="Chaudhuri R."/>
            <person name="La Ragione R.M."/>
            <person name="Hildebrand F."/>
            <person name="Pallen M.J."/>
        </authorList>
    </citation>
    <scope>NUCLEOTIDE SEQUENCE [LARGE SCALE GENOMIC DNA]</scope>
    <source>
        <strain evidence="4 5">Sa1YUN3</strain>
    </source>
</reference>
<dbReference type="InterPro" id="IPR032515">
    <property type="entry name" value="DUF4964"/>
</dbReference>
<evidence type="ECO:0000313" key="5">
    <source>
        <dbReference type="Proteomes" id="UP000616346"/>
    </source>
</evidence>
<proteinExistence type="predicted"/>
<dbReference type="Proteomes" id="UP000616346">
    <property type="component" value="Unassembled WGS sequence"/>
</dbReference>
<protein>
    <submittedName>
        <fullName evidence="4">DUF4965 domain-containing protein</fullName>
    </submittedName>
</protein>
<evidence type="ECO:0000259" key="3">
    <source>
        <dbReference type="Pfam" id="PF17168"/>
    </source>
</evidence>
<evidence type="ECO:0000313" key="4">
    <source>
        <dbReference type="EMBL" id="MBD8002927.1"/>
    </source>
</evidence>
<dbReference type="InterPro" id="IPR008928">
    <property type="entry name" value="6-hairpin_glycosidase_sf"/>
</dbReference>
<feature type="domain" description="DUF4964" evidence="1">
    <location>
        <begin position="24"/>
        <end position="96"/>
    </location>
</feature>
<dbReference type="Pfam" id="PF17168">
    <property type="entry name" value="DUF5127"/>
    <property type="match status" value="1"/>
</dbReference>
<dbReference type="InterPro" id="IPR052743">
    <property type="entry name" value="Glutaminase_GtaA"/>
</dbReference>
<dbReference type="InterPro" id="IPR033433">
    <property type="entry name" value="GtaA_N"/>
</dbReference>
<feature type="domain" description="Glutaminase A N-terminal" evidence="3">
    <location>
        <begin position="259"/>
        <end position="476"/>
    </location>
</feature>
<dbReference type="Pfam" id="PF16334">
    <property type="entry name" value="DUF4964"/>
    <property type="match status" value="1"/>
</dbReference>
<gene>
    <name evidence="4" type="ORF">H9626_12020</name>
</gene>
<keyword evidence="5" id="KW-1185">Reference proteome</keyword>
<sequence>MRLTTLVYVATTALLVGCGGGKQQSEQHAKNELRAPAYPLVTIDPYTSAWSMSNQLYDAPVKHWTGKNFPLLGVAKVDGKAYRFMGEEELELYPICGTSEQCDWEGKYTTAEPVSGWEKAGFNDAAWKTAPGAFGTKENEPTAKTQWGSEYIWVRRTVNITDDLSKKNLYLEYSHDDDVIIYVNGIKVIETGNSAKKYVYAKLPEEAVASLKKGENIIAAYCRNRVGNGLLDFGLLAEKDDTRFFAETAVQTSVDAQATQTYYTFNCGNVDLKLTFTAPLLMDDLDLMTRPVNYLTYEVQSKDNQKHDVELYFEAGPQWAIDQPYQKSVSKTGNENGIVYASTGSVEQNILAKRGDDLRIDWGYFYFAAPDDNRLKVGAGDGALLRQSFLADGTLKEQSTDGMNKLAIACKMGNVKSDTGYLMLAYDDIYSLQYFGTNLRPYWNRKNDQTIFTQLEKATQEYSTLMKRCTEFDAKLIGEAEQAGGRKYAELCALAYRQVMAAHKLVESPDGELLFMSKENFSNGCINTVDLTYPSSPLFLVYNPNLLKGMMNGIFQYSESGKWPKPFAAHDLGTYPLANGQVYGGDMPIEETGNMMILSAAIAVIEGNPDYAAKHWDVLTTWANYLAENGLDPENQLCTDDFAGHFAHNTNLSIKAIMGVASYAYLADKQGMKDISNKYMEKAKEMAGEWLKMADDGDHYRLTFDKPGTWSLKYNLVWDELLGFNLFPREVVEKELAYYQTKENKYGVPLDNRETYTKNDWIMWTATMAQDRATFEKFIAPIYTFMNETVDRVPMTDWNWTLEPNQRGFQARSVIGGYWMKVLKDKLGK</sequence>
<dbReference type="PANTHER" id="PTHR31987:SF1">
    <property type="entry name" value="GLUTAMINASE A"/>
    <property type="match status" value="1"/>
</dbReference>
<dbReference type="InterPro" id="IPR032514">
    <property type="entry name" value="GtaA_central"/>
</dbReference>
<dbReference type="RefSeq" id="WP_191710607.1">
    <property type="nucleotide sequence ID" value="NZ_JACSPQ010000017.1"/>
</dbReference>
<evidence type="ECO:0000259" key="1">
    <source>
        <dbReference type="Pfam" id="PF16334"/>
    </source>
</evidence>